<dbReference type="EMBL" id="OMOQ01000001">
    <property type="protein sequence ID" value="SPH17033.1"/>
    <property type="molecule type" value="Genomic_DNA"/>
</dbReference>
<reference evidence="1 2" key="1">
    <citation type="submission" date="2018-03" db="EMBL/GenBank/DDBJ databases">
        <authorList>
            <person name="Keele B.F."/>
        </authorList>
    </citation>
    <scope>NUCLEOTIDE SEQUENCE [LARGE SCALE GENOMIC DNA]</scope>
    <source>
        <strain evidence="1 2">CECT 8626</strain>
    </source>
</reference>
<evidence type="ECO:0000313" key="1">
    <source>
        <dbReference type="EMBL" id="SPH17033.1"/>
    </source>
</evidence>
<name>A0A2R8B3H8_9RHOB</name>
<accession>A0A2R8B3H8</accession>
<sequence>MVETDKDYSSGLSRQGREISIGLAKASIELQAAFDAHPEDVKTALYNAPNFAATLDAIDSMGSVAAAEGAGPDVPAEDAGRNGELLLIDPDGKCFTSTLSAAVHDHVANGVGFVVAGAGSSLAALVEELPAWRGHLGLNGLVVQYVGIDQQHWSPDKAIRILEVNLLQAAAIQVLNSAMNKAGRPCAVISIGFGCWVANCALQLLPLRRVWYARNLQIDALGSQEVLGDLMSAKKGGFGSICHVQGNGAKAALSGKFGLSEKALGALPVDIRA</sequence>
<dbReference type="OrthoDB" id="9836259at2"/>
<keyword evidence="2" id="KW-1185">Reference proteome</keyword>
<dbReference type="RefSeq" id="WP_108851516.1">
    <property type="nucleotide sequence ID" value="NZ_OMOQ01000001.1"/>
</dbReference>
<proteinExistence type="predicted"/>
<dbReference type="AlphaFoldDB" id="A0A2R8B3H8"/>
<gene>
    <name evidence="1" type="ORF">DEA8626_00547</name>
</gene>
<evidence type="ECO:0000313" key="2">
    <source>
        <dbReference type="Proteomes" id="UP000244924"/>
    </source>
</evidence>
<protein>
    <submittedName>
        <fullName evidence="1">Uncharacterized protein</fullName>
    </submittedName>
</protein>
<dbReference type="Proteomes" id="UP000244924">
    <property type="component" value="Unassembled WGS sequence"/>
</dbReference>
<organism evidence="1 2">
    <name type="scientific">Albidovulum aquaemixtae</name>
    <dbReference type="NCBI Taxonomy" id="1542388"/>
    <lineage>
        <taxon>Bacteria</taxon>
        <taxon>Pseudomonadati</taxon>
        <taxon>Pseudomonadota</taxon>
        <taxon>Alphaproteobacteria</taxon>
        <taxon>Rhodobacterales</taxon>
        <taxon>Paracoccaceae</taxon>
        <taxon>Albidovulum</taxon>
    </lineage>
</organism>